<name>A0ABD1J5Z3_9TELE</name>
<dbReference type="PANTHER" id="PTHR46780">
    <property type="entry name" value="PROTEIN EVA-1"/>
    <property type="match status" value="1"/>
</dbReference>
<sequence>MRGKSIHMLLCRPIVTVCLHFSKRSNGRAIHVIRPHCLQRQNKADENGNSSQALVYSYLSKVLRNYTEQACDGDFLSVRCPPRTTITVQSAFYGRRGPAYLHPCPTHLSLLSGARPIGEELQCHVSTSLQKMQDECQDRRSCQVLVNSRLFGADPCPSTSKYLTLRYKCRPNEYKSKVVCEGERMRLSCKSGMQIAVYSAMFGRTQQGTLECPPNQRRAPSVELLTPASVVLTSRQVLMVLLSSAAHKGISCVSPPFLPASLTSPTAHCFHCWLFLDQINATSLYVIGKLQEDV</sequence>
<dbReference type="Pfam" id="PF02140">
    <property type="entry name" value="SUEL_Lectin"/>
    <property type="match status" value="1"/>
</dbReference>
<keyword evidence="5" id="KW-1185">Reference proteome</keyword>
<dbReference type="EMBL" id="JBHFQA010000019">
    <property type="protein sequence ID" value="KAL2082612.1"/>
    <property type="molecule type" value="Genomic_DNA"/>
</dbReference>
<comment type="caution">
    <text evidence="4">The sequence shown here is derived from an EMBL/GenBank/DDBJ whole genome shotgun (WGS) entry which is preliminary data.</text>
</comment>
<evidence type="ECO:0000256" key="2">
    <source>
        <dbReference type="ARBA" id="ARBA00022737"/>
    </source>
</evidence>
<dbReference type="CDD" id="cd22828">
    <property type="entry name" value="Gal_Rha_Lectin_EVA1_EVA1C_rpt1"/>
    <property type="match status" value="1"/>
</dbReference>
<organism evidence="4 5">
    <name type="scientific">Coilia grayii</name>
    <name type="common">Gray's grenadier anchovy</name>
    <dbReference type="NCBI Taxonomy" id="363190"/>
    <lineage>
        <taxon>Eukaryota</taxon>
        <taxon>Metazoa</taxon>
        <taxon>Chordata</taxon>
        <taxon>Craniata</taxon>
        <taxon>Vertebrata</taxon>
        <taxon>Euteleostomi</taxon>
        <taxon>Actinopterygii</taxon>
        <taxon>Neopterygii</taxon>
        <taxon>Teleostei</taxon>
        <taxon>Clupei</taxon>
        <taxon>Clupeiformes</taxon>
        <taxon>Clupeoidei</taxon>
        <taxon>Engraulidae</taxon>
        <taxon>Coilinae</taxon>
        <taxon>Coilia</taxon>
    </lineage>
</organism>
<evidence type="ECO:0000313" key="5">
    <source>
        <dbReference type="Proteomes" id="UP001591681"/>
    </source>
</evidence>
<dbReference type="Gene3D" id="2.60.120.740">
    <property type="match status" value="2"/>
</dbReference>
<reference evidence="4 5" key="1">
    <citation type="submission" date="2024-09" db="EMBL/GenBank/DDBJ databases">
        <title>A chromosome-level genome assembly of Gray's grenadier anchovy, Coilia grayii.</title>
        <authorList>
            <person name="Fu Z."/>
        </authorList>
    </citation>
    <scope>NUCLEOTIDE SEQUENCE [LARGE SCALE GENOMIC DNA]</scope>
    <source>
        <strain evidence="4">G4</strain>
        <tissue evidence="4">Muscle</tissue>
    </source>
</reference>
<dbReference type="CDD" id="cd22829">
    <property type="entry name" value="Gal_Rha_Lectin_EVA1_EVA1C_rpt2"/>
    <property type="match status" value="1"/>
</dbReference>
<keyword evidence="1" id="KW-0430">Lectin</keyword>
<proteinExistence type="predicted"/>
<dbReference type="PROSITE" id="PS50228">
    <property type="entry name" value="SUEL_LECTIN"/>
    <property type="match status" value="1"/>
</dbReference>
<gene>
    <name evidence="4" type="ORF">ACEWY4_022430</name>
</gene>
<dbReference type="InterPro" id="IPR000922">
    <property type="entry name" value="Lectin_gal-bd_dom"/>
</dbReference>
<accession>A0ABD1J5Z3</accession>
<feature type="domain" description="SUEL-type lectin" evidence="3">
    <location>
        <begin position="70"/>
        <end position="170"/>
    </location>
</feature>
<evidence type="ECO:0000256" key="1">
    <source>
        <dbReference type="ARBA" id="ARBA00022734"/>
    </source>
</evidence>
<protein>
    <recommendedName>
        <fullName evidence="3">SUEL-type lectin domain-containing protein</fullName>
    </recommendedName>
</protein>
<dbReference type="GO" id="GO:0030246">
    <property type="term" value="F:carbohydrate binding"/>
    <property type="evidence" value="ECO:0007669"/>
    <property type="project" value="UniProtKB-KW"/>
</dbReference>
<dbReference type="AlphaFoldDB" id="A0ABD1J5Z3"/>
<evidence type="ECO:0000259" key="3">
    <source>
        <dbReference type="PROSITE" id="PS50228"/>
    </source>
</evidence>
<dbReference type="Proteomes" id="UP001591681">
    <property type="component" value="Unassembled WGS sequence"/>
</dbReference>
<dbReference type="InterPro" id="IPR043159">
    <property type="entry name" value="Lectin_gal-bd_sf"/>
</dbReference>
<keyword evidence="2" id="KW-0677">Repeat</keyword>
<evidence type="ECO:0000313" key="4">
    <source>
        <dbReference type="EMBL" id="KAL2082612.1"/>
    </source>
</evidence>